<evidence type="ECO:0000256" key="3">
    <source>
        <dbReference type="ARBA" id="ARBA00022630"/>
    </source>
</evidence>
<accession>A0A1V2I204</accession>
<proteinExistence type="inferred from homology"/>
<comment type="cofactor">
    <cofactor evidence="1">
        <name>FAD</name>
        <dbReference type="ChEBI" id="CHEBI:57692"/>
    </cofactor>
</comment>
<keyword evidence="5" id="KW-0560">Oxidoreductase</keyword>
<dbReference type="PANTHER" id="PTHR47470">
    <property type="entry name" value="CHOLESTEROL OXIDASE"/>
    <property type="match status" value="1"/>
</dbReference>
<feature type="compositionally biased region" description="Polar residues" evidence="6">
    <location>
        <begin position="1"/>
        <end position="21"/>
    </location>
</feature>
<evidence type="ECO:0000256" key="5">
    <source>
        <dbReference type="ARBA" id="ARBA00023002"/>
    </source>
</evidence>
<dbReference type="Proteomes" id="UP000188929">
    <property type="component" value="Unassembled WGS sequence"/>
</dbReference>
<feature type="region of interest" description="Disordered" evidence="6">
    <location>
        <begin position="1"/>
        <end position="149"/>
    </location>
</feature>
<gene>
    <name evidence="7" type="ORF">BL253_31605</name>
</gene>
<dbReference type="AlphaFoldDB" id="A0A1V2I204"/>
<evidence type="ECO:0000256" key="2">
    <source>
        <dbReference type="ARBA" id="ARBA00010790"/>
    </source>
</evidence>
<keyword evidence="3" id="KW-0285">Flavoprotein</keyword>
<reference evidence="8" key="1">
    <citation type="submission" date="2016-10" db="EMBL/GenBank/DDBJ databases">
        <title>Frankia sp. NRRL B-16386 Genome sequencing.</title>
        <authorList>
            <person name="Ghodhbane-Gtari F."/>
            <person name="Swanson E."/>
            <person name="Gueddou A."/>
            <person name="Hezbri K."/>
            <person name="Ktari K."/>
            <person name="Nouioui I."/>
            <person name="Morris K."/>
            <person name="Simpson S."/>
            <person name="Abebe-Akele F."/>
            <person name="Thomas K."/>
            <person name="Gtari M."/>
            <person name="Tisa L.S."/>
        </authorList>
    </citation>
    <scope>NUCLEOTIDE SEQUENCE [LARGE SCALE GENOMIC DNA]</scope>
    <source>
        <strain evidence="8">NRRL B-16386</strain>
    </source>
</reference>
<dbReference type="RefSeq" id="WP_076821112.1">
    <property type="nucleotide sequence ID" value="NZ_MOMC01000077.1"/>
</dbReference>
<evidence type="ECO:0000256" key="4">
    <source>
        <dbReference type="ARBA" id="ARBA00022827"/>
    </source>
</evidence>
<evidence type="ECO:0000313" key="7">
    <source>
        <dbReference type="EMBL" id="ONH23952.1"/>
    </source>
</evidence>
<evidence type="ECO:0000256" key="6">
    <source>
        <dbReference type="SAM" id="MobiDB-lite"/>
    </source>
</evidence>
<feature type="compositionally biased region" description="Polar residues" evidence="6">
    <location>
        <begin position="55"/>
        <end position="98"/>
    </location>
</feature>
<dbReference type="GO" id="GO:0016491">
    <property type="term" value="F:oxidoreductase activity"/>
    <property type="evidence" value="ECO:0007669"/>
    <property type="project" value="UniProtKB-KW"/>
</dbReference>
<evidence type="ECO:0000313" key="8">
    <source>
        <dbReference type="Proteomes" id="UP000188929"/>
    </source>
</evidence>
<keyword evidence="8" id="KW-1185">Reference proteome</keyword>
<organism evidence="7 8">
    <name type="scientific">Pseudofrankia asymbiotica</name>
    <dbReference type="NCBI Taxonomy" id="1834516"/>
    <lineage>
        <taxon>Bacteria</taxon>
        <taxon>Bacillati</taxon>
        <taxon>Actinomycetota</taxon>
        <taxon>Actinomycetes</taxon>
        <taxon>Frankiales</taxon>
        <taxon>Frankiaceae</taxon>
        <taxon>Pseudofrankia</taxon>
    </lineage>
</organism>
<dbReference type="PANTHER" id="PTHR47470:SF1">
    <property type="entry name" value="FAD-DEPENDENT OXIDOREDUCTASE 2 FAD BINDING DOMAIN-CONTAINING PROTEIN"/>
    <property type="match status" value="1"/>
</dbReference>
<feature type="region of interest" description="Disordered" evidence="6">
    <location>
        <begin position="372"/>
        <end position="409"/>
    </location>
</feature>
<name>A0A1V2I204_9ACTN</name>
<sequence>MTTRSISTNGQTTTGRPASTSPRRRTAPISTTAPTGKAGPPSRASTTGKTGGSAPASTTGRTGKTGPASTTSKTSRTGPASTTSKTSRTGPASTTSKTGGTGPAGRASTTGRTGPASRAKGNGKAGPASGSGRPSRTGSARLAGPVSSRGRADAVAVRFTETMRGFFTFDETDPRRGYEQGRADGTRLLFRLTIGTDDVDAFVADPRHQAVANGHVDCDALGGPRPVADGEFNLFVADGGGASDGGGAGAPRGSRKRRMIYRLPFADAAGHPLTLRGHKLIQDDGVVHLWRDTTTLYTRVYAGHVGLGPGVDPLAEPDARVVGAGILVIPPLDFLRQLTTFRTDPAGLDGLAGLTRFAKFFLGELWRVYVPSPGRPAPGDTPPEGSTPPDAVPSPAASRRAGHPHPVRA</sequence>
<comment type="similarity">
    <text evidence="2">Belongs to the GMC oxidoreductase family.</text>
</comment>
<dbReference type="OrthoDB" id="2339873at2"/>
<dbReference type="EMBL" id="MOMC01000077">
    <property type="protein sequence ID" value="ONH23952.1"/>
    <property type="molecule type" value="Genomic_DNA"/>
</dbReference>
<comment type="caution">
    <text evidence="7">The sequence shown here is derived from an EMBL/GenBank/DDBJ whole genome shotgun (WGS) entry which is preliminary data.</text>
</comment>
<keyword evidence="4" id="KW-0274">FAD</keyword>
<feature type="compositionally biased region" description="Basic residues" evidence="6">
    <location>
        <begin position="400"/>
        <end position="409"/>
    </location>
</feature>
<evidence type="ECO:0000256" key="1">
    <source>
        <dbReference type="ARBA" id="ARBA00001974"/>
    </source>
</evidence>
<dbReference type="InterPro" id="IPR052542">
    <property type="entry name" value="Cholesterol_Oxidase"/>
</dbReference>
<protein>
    <submittedName>
        <fullName evidence="7">Uncharacterized protein</fullName>
    </submittedName>
</protein>
<dbReference type="STRING" id="1834516.BL253_31605"/>